<reference evidence="1 3" key="1">
    <citation type="submission" date="2016-10" db="EMBL/GenBank/DDBJ databases">
        <authorList>
            <person name="Varghese N."/>
            <person name="Submissions S."/>
        </authorList>
    </citation>
    <scope>NUCLEOTIDE SEQUENCE [LARGE SCALE GENOMIC DNA]</scope>
    <source>
        <strain evidence="1 3">DSM 282</strain>
    </source>
</reference>
<proteinExistence type="predicted"/>
<dbReference type="AlphaFoldDB" id="A0A1I4GA47"/>
<evidence type="ECO:0000313" key="1">
    <source>
        <dbReference type="EMBL" id="SFB46378.1"/>
    </source>
</evidence>
<sequence>MIKIATDGLDGKVAELAEIARQMPFALALAATRMAQRVRDGELSVMRKRLDKPTRTTMNSLFVKPATKAKPEARVWLKDAWNSGVPADRYMQAAVYGGVRGHKRFEKALIARGLMSGNQYAVPNAAFMDDNGNIKGQLSMKILSGLGAAETFAGTQANATGSRRSRKKGNADRYFVGEIDGMRGVWERRRMAMGDAVRPVFVFVDGAPRYRVRVPFFAIAENMVKANFQREFGSALERAIATARQRSGR</sequence>
<dbReference type="EMBL" id="FOSX01000084">
    <property type="protein sequence ID" value="SFL26864.1"/>
    <property type="molecule type" value="Genomic_DNA"/>
</dbReference>
<accession>A0A1I4GA47</accession>
<evidence type="ECO:0000313" key="3">
    <source>
        <dbReference type="Proteomes" id="UP000198861"/>
    </source>
</evidence>
<protein>
    <submittedName>
        <fullName evidence="2">Uncharacterized protein</fullName>
    </submittedName>
</protein>
<dbReference type="EMBL" id="FOKJ01000053">
    <property type="protein sequence ID" value="SFB46378.1"/>
    <property type="molecule type" value="Genomic_DNA"/>
</dbReference>
<gene>
    <name evidence="1" type="ORF">SAMN04244571_03002</name>
    <name evidence="2" type="ORF">SAMN04244574_03746</name>
</gene>
<dbReference type="RefSeq" id="WP_090942850.1">
    <property type="nucleotide sequence ID" value="NZ_FOKJ01000053.1"/>
</dbReference>
<dbReference type="Proteomes" id="UP000199579">
    <property type="component" value="Unassembled WGS sequence"/>
</dbReference>
<organism evidence="2 4">
    <name type="scientific">Azotobacter beijerinckii</name>
    <dbReference type="NCBI Taxonomy" id="170623"/>
    <lineage>
        <taxon>Bacteria</taxon>
        <taxon>Pseudomonadati</taxon>
        <taxon>Pseudomonadota</taxon>
        <taxon>Gammaproteobacteria</taxon>
        <taxon>Pseudomonadales</taxon>
        <taxon>Pseudomonadaceae</taxon>
        <taxon>Azotobacter</taxon>
    </lineage>
</organism>
<evidence type="ECO:0000313" key="4">
    <source>
        <dbReference type="Proteomes" id="UP000199579"/>
    </source>
</evidence>
<evidence type="ECO:0000313" key="2">
    <source>
        <dbReference type="EMBL" id="SFL26864.1"/>
    </source>
</evidence>
<name>A0A1I4GA47_9GAMM</name>
<keyword evidence="3" id="KW-1185">Reference proteome</keyword>
<dbReference type="Proteomes" id="UP000198861">
    <property type="component" value="Unassembled WGS sequence"/>
</dbReference>
<reference evidence="2 4" key="2">
    <citation type="submission" date="2016-10" db="EMBL/GenBank/DDBJ databases">
        <authorList>
            <person name="de Groot N.N."/>
        </authorList>
    </citation>
    <scope>NUCLEOTIDE SEQUENCE [LARGE SCALE GENOMIC DNA]</scope>
    <source>
        <strain evidence="2 4">DSM 381</strain>
    </source>
</reference>